<organism evidence="1">
    <name type="scientific">Anopheles triannulatus</name>
    <dbReference type="NCBI Taxonomy" id="58253"/>
    <lineage>
        <taxon>Eukaryota</taxon>
        <taxon>Metazoa</taxon>
        <taxon>Ecdysozoa</taxon>
        <taxon>Arthropoda</taxon>
        <taxon>Hexapoda</taxon>
        <taxon>Insecta</taxon>
        <taxon>Pterygota</taxon>
        <taxon>Neoptera</taxon>
        <taxon>Endopterygota</taxon>
        <taxon>Diptera</taxon>
        <taxon>Nematocera</taxon>
        <taxon>Culicoidea</taxon>
        <taxon>Culicidae</taxon>
        <taxon>Anophelinae</taxon>
        <taxon>Anopheles</taxon>
    </lineage>
</organism>
<proteinExistence type="predicted"/>
<sequence length="219" mass="23670">MLIAFVRYTLAIPQMLTRPPESAPSEAPNRRLGSLIGDTKAPLSASTSPVLASRFSRGMRYCRNITNPLSTPCRPAFAPRSPTVTPGYALSVAGSRTGTTNAFNPWCCPSAVYSWAYTIRWVQVLPRLPIQHLAASKSGVCSTNSPAAGSYVAVVRIPFAFVPCAISVNPNAPRYSPVAFRSIISSNRPTSSVRMTEGNIPKPSEYFTAMLGSYAIHDW</sequence>
<reference evidence="1" key="1">
    <citation type="submission" date="2018-01" db="EMBL/GenBank/DDBJ databases">
        <title>An insight into the sialome of Amazonian anophelines.</title>
        <authorList>
            <person name="Ribeiro J.M."/>
            <person name="Scarpassa V."/>
            <person name="Calvo E."/>
        </authorList>
    </citation>
    <scope>NUCLEOTIDE SEQUENCE</scope>
    <source>
        <tissue evidence="1">Salivary glands</tissue>
    </source>
</reference>
<name>A0A2M4B4Z4_9DIPT</name>
<evidence type="ECO:0000313" key="1">
    <source>
        <dbReference type="EMBL" id="MBW48129.1"/>
    </source>
</evidence>
<dbReference type="EMBL" id="GGFK01014808">
    <property type="protein sequence ID" value="MBW48129.1"/>
    <property type="molecule type" value="Transcribed_RNA"/>
</dbReference>
<protein>
    <submittedName>
        <fullName evidence="1">Putative secreted protein</fullName>
    </submittedName>
</protein>
<accession>A0A2M4B4Z4</accession>
<dbReference type="AlphaFoldDB" id="A0A2M4B4Z4"/>